<accession>A0A7I4Y847</accession>
<evidence type="ECO:0000313" key="1">
    <source>
        <dbReference type="Proteomes" id="UP000025227"/>
    </source>
</evidence>
<organism evidence="1 2">
    <name type="scientific">Haemonchus contortus</name>
    <name type="common">Barber pole worm</name>
    <dbReference type="NCBI Taxonomy" id="6289"/>
    <lineage>
        <taxon>Eukaryota</taxon>
        <taxon>Metazoa</taxon>
        <taxon>Ecdysozoa</taxon>
        <taxon>Nematoda</taxon>
        <taxon>Chromadorea</taxon>
        <taxon>Rhabditida</taxon>
        <taxon>Rhabditina</taxon>
        <taxon>Rhabditomorpha</taxon>
        <taxon>Strongyloidea</taxon>
        <taxon>Trichostrongylidae</taxon>
        <taxon>Haemonchus</taxon>
    </lineage>
</organism>
<evidence type="ECO:0000313" key="2">
    <source>
        <dbReference type="WBParaSite" id="HCON_00056160-00001"/>
    </source>
</evidence>
<dbReference type="AlphaFoldDB" id="A0A7I4Y847"/>
<name>A0A7I4Y847_HAECO</name>
<proteinExistence type="predicted"/>
<sequence>MEGSTVEPKNSTFLTGNGFRRLELVEPRRKYIRGVTIGADPAASCREEIAAKLKVNYADVFRTGIGRCTKTKATLQVESDAHPVFKKKRPCHLLTSLLSMKRLALIRPSACRTSAFTG</sequence>
<keyword evidence="1" id="KW-1185">Reference proteome</keyword>
<dbReference type="WBParaSite" id="HCON_00056160-00001">
    <property type="protein sequence ID" value="HCON_00056160-00001"/>
    <property type="gene ID" value="HCON_00056160"/>
</dbReference>
<reference evidence="2" key="1">
    <citation type="submission" date="2020-12" db="UniProtKB">
        <authorList>
            <consortium name="WormBaseParasite"/>
        </authorList>
    </citation>
    <scope>IDENTIFICATION</scope>
    <source>
        <strain evidence="2">MHco3</strain>
    </source>
</reference>
<dbReference type="Proteomes" id="UP000025227">
    <property type="component" value="Unplaced"/>
</dbReference>
<protein>
    <submittedName>
        <fullName evidence="2">SUI1 domain-containing protein</fullName>
    </submittedName>
</protein>